<name>A0A5Q5BQT3_MYCSS</name>
<accession>A0A5Q5BQT3</accession>
<keyword evidence="1" id="KW-0732">Signal</keyword>
<dbReference type="AlphaFoldDB" id="A0A5Q5BQT3"/>
<proteinExistence type="predicted"/>
<protein>
    <recommendedName>
        <fullName evidence="3">Lipoprotein LpqN</fullName>
    </recommendedName>
</protein>
<dbReference type="EMBL" id="CP000384">
    <property type="protein sequence ID" value="ABG10742.1"/>
    <property type="molecule type" value="Genomic_DNA"/>
</dbReference>
<evidence type="ECO:0008006" key="3">
    <source>
        <dbReference type="Google" id="ProtNLM"/>
    </source>
</evidence>
<reference evidence="2" key="1">
    <citation type="submission" date="2006-06" db="EMBL/GenBank/DDBJ databases">
        <title>Complete sequence of chromosome of Mycobacterium sp. MCS.</title>
        <authorList>
            <consortium name="US DOE Joint Genome Institute"/>
            <person name="Copeland A."/>
            <person name="Lucas S."/>
            <person name="Lapidus A."/>
            <person name="Barry K."/>
            <person name="Detter J.C."/>
            <person name="Glavina del Rio T."/>
            <person name="Hammon N."/>
            <person name="Israni S."/>
            <person name="Dalin E."/>
            <person name="Tice H."/>
            <person name="Pitluck S."/>
            <person name="Martinez M."/>
            <person name="Schmutz J."/>
            <person name="Larimer F."/>
            <person name="Land M."/>
            <person name="Hauser L."/>
            <person name="Kyrpides N."/>
            <person name="Kim E."/>
            <person name="Miller C.D."/>
            <person name="Hughes J.E."/>
            <person name="Anderson A.J."/>
            <person name="Sims R.C."/>
            <person name="Richardson P."/>
        </authorList>
    </citation>
    <scope>NUCLEOTIDE SEQUENCE [LARGE SCALE GENOMIC DNA]</scope>
    <source>
        <strain evidence="2">MCS</strain>
    </source>
</reference>
<sequence precursor="true">MFPAHRQTTVKSVAAAVLLAGAATVGCDTPEGEVAGDPAVPAVEPVPTVTTTSPAAGNDAAHRDYSQLLLQASDISDDEDTFTVRSTSGSPGGLPGASALFVNAEDTRAISDTVVVYPDAATATATLRNALPAVEKTVVGGTPRPAPVGTDGTIVVGMSAEGPKAATLLIYTHGPALVRLHFESAPGDATTDEFVFTVGKMQLIALRTGLTDEE</sequence>
<gene>
    <name evidence="2" type="ordered locus">Mmcs_4638</name>
</gene>
<feature type="chain" id="PRO_5024450107" description="Lipoprotein LpqN" evidence="1">
    <location>
        <begin position="23"/>
        <end position="214"/>
    </location>
</feature>
<evidence type="ECO:0000256" key="1">
    <source>
        <dbReference type="SAM" id="SignalP"/>
    </source>
</evidence>
<organism evidence="2">
    <name type="scientific">Mycobacterium sp. (strain MCS)</name>
    <dbReference type="NCBI Taxonomy" id="164756"/>
    <lineage>
        <taxon>Bacteria</taxon>
        <taxon>Bacillati</taxon>
        <taxon>Actinomycetota</taxon>
        <taxon>Actinomycetes</taxon>
        <taxon>Mycobacteriales</taxon>
        <taxon>Mycobacteriaceae</taxon>
        <taxon>Mycobacterium</taxon>
    </lineage>
</organism>
<dbReference type="KEGG" id="mmc:Mmcs_4638"/>
<dbReference type="PROSITE" id="PS51257">
    <property type="entry name" value="PROKAR_LIPOPROTEIN"/>
    <property type="match status" value="1"/>
</dbReference>
<feature type="signal peptide" evidence="1">
    <location>
        <begin position="1"/>
        <end position="22"/>
    </location>
</feature>
<evidence type="ECO:0000313" key="2">
    <source>
        <dbReference type="EMBL" id="ABG10742.1"/>
    </source>
</evidence>